<feature type="transmembrane region" description="Helical" evidence="1">
    <location>
        <begin position="66"/>
        <end position="88"/>
    </location>
</feature>
<organism evidence="2">
    <name type="scientific">Spongospora subterranea</name>
    <dbReference type="NCBI Taxonomy" id="70186"/>
    <lineage>
        <taxon>Eukaryota</taxon>
        <taxon>Sar</taxon>
        <taxon>Rhizaria</taxon>
        <taxon>Endomyxa</taxon>
        <taxon>Phytomyxea</taxon>
        <taxon>Plasmodiophorida</taxon>
        <taxon>Plasmodiophoridae</taxon>
        <taxon>Spongospora</taxon>
    </lineage>
</organism>
<dbReference type="AlphaFoldDB" id="A0A0H5RCU1"/>
<accession>A0A0H5RCU1</accession>
<evidence type="ECO:0000313" key="2">
    <source>
        <dbReference type="EMBL" id="CRZ11417.1"/>
    </source>
</evidence>
<name>A0A0H5RCU1_9EUKA</name>
<keyword evidence="1" id="KW-1133">Transmembrane helix</keyword>
<dbReference type="EMBL" id="HACM01010975">
    <property type="protein sequence ID" value="CRZ11417.1"/>
    <property type="molecule type" value="Transcribed_RNA"/>
</dbReference>
<protein>
    <submittedName>
        <fullName evidence="2">Uncharacterized protein</fullName>
    </submittedName>
</protein>
<feature type="non-terminal residue" evidence="2">
    <location>
        <position position="119"/>
    </location>
</feature>
<keyword evidence="1" id="KW-0472">Membrane</keyword>
<sequence length="119" mass="13264">MLEYNGILSFNLQVFLRVCLEPWDLPVHSAHKLAHVICRDYRLLVVGFIGRRILCRSAAAHASLHFFIVCTLSLFVTSVLHLLSFVVISFSTLSVSIRCSSLGLLFSLDGIMPAVADSW</sequence>
<reference evidence="2" key="1">
    <citation type="submission" date="2015-04" db="EMBL/GenBank/DDBJ databases">
        <title>The genome sequence of the plant pathogenic Rhizarian Plasmodiophora brassicae reveals insights in its biotrophic life cycle and the origin of chitin synthesis.</title>
        <authorList>
            <person name="Schwelm A."/>
            <person name="Fogelqvist J."/>
            <person name="Knaust A."/>
            <person name="Julke S."/>
            <person name="Lilja T."/>
            <person name="Dhandapani V."/>
            <person name="Bonilla-Rosso G."/>
            <person name="Karlsson M."/>
            <person name="Shevchenko A."/>
            <person name="Choi S.R."/>
            <person name="Kim H.G."/>
            <person name="Park J.Y."/>
            <person name="Lim Y.P."/>
            <person name="Ludwig-Muller J."/>
            <person name="Dixelius C."/>
        </authorList>
    </citation>
    <scope>NUCLEOTIDE SEQUENCE</scope>
    <source>
        <tissue evidence="2">Potato root galls</tissue>
    </source>
</reference>
<proteinExistence type="predicted"/>
<keyword evidence="1" id="KW-0812">Transmembrane</keyword>
<evidence type="ECO:0000256" key="1">
    <source>
        <dbReference type="SAM" id="Phobius"/>
    </source>
</evidence>